<evidence type="ECO:0000256" key="1">
    <source>
        <dbReference type="SAM" id="SignalP"/>
    </source>
</evidence>
<proteinExistence type="predicted"/>
<sequence length="188" mass="21220">MATNKILGSKNVLKKVFVFLVLSASFLSLNSQDAFAEVAGDQSKITSKLVKNVKEVEYDRYYKGDFYSDVGAYPEGMFLVVEKLIENYIAFAHMGDASYLAPVGQRFEEKIEGQTIKRYIAVSQKKKEGYYCIDIYNNVNDQPIATLTAGLKIEKKKNGYLISPKNDLKIVYKGKTYKNQSALNFLGF</sequence>
<feature type="chain" id="PRO_5013561764" evidence="1">
    <location>
        <begin position="37"/>
        <end position="188"/>
    </location>
</feature>
<protein>
    <submittedName>
        <fullName evidence="2">Uncharacterized protein</fullName>
    </submittedName>
</protein>
<evidence type="ECO:0000313" key="2">
    <source>
        <dbReference type="EMBL" id="ATV69324.1"/>
    </source>
</evidence>
<accession>A0A2D3PR79</accession>
<dbReference type="AlphaFoldDB" id="A0A2D3PR79"/>
<feature type="signal peptide" evidence="1">
    <location>
        <begin position="1"/>
        <end position="36"/>
    </location>
</feature>
<name>A0A2D3PR79_9FUSO</name>
<reference evidence="2 3" key="1">
    <citation type="submission" date="2017-11" db="EMBL/GenBank/DDBJ databases">
        <title>Genome sequencing of Fusobacterium periodonticum KCOM 2555.</title>
        <authorList>
            <person name="Kook J.-K."/>
            <person name="Park S.-N."/>
            <person name="Lim Y.K."/>
        </authorList>
    </citation>
    <scope>NUCLEOTIDE SEQUENCE [LARGE SCALE GENOMIC DNA]</scope>
    <source>
        <strain evidence="2 3">KCOM 2555</strain>
    </source>
</reference>
<dbReference type="Proteomes" id="UP000230781">
    <property type="component" value="Chromosome"/>
</dbReference>
<organism evidence="2 3">
    <name type="scientific">Fusobacterium pseudoperiodonticum</name>
    <dbReference type="NCBI Taxonomy" id="2663009"/>
    <lineage>
        <taxon>Bacteria</taxon>
        <taxon>Fusobacteriati</taxon>
        <taxon>Fusobacteriota</taxon>
        <taxon>Fusobacteriia</taxon>
        <taxon>Fusobacteriales</taxon>
        <taxon>Fusobacteriaceae</taxon>
        <taxon>Fusobacterium</taxon>
    </lineage>
</organism>
<keyword evidence="1" id="KW-0732">Signal</keyword>
<gene>
    <name evidence="2" type="ORF">CTM98_00710</name>
</gene>
<evidence type="ECO:0000313" key="3">
    <source>
        <dbReference type="Proteomes" id="UP000230781"/>
    </source>
</evidence>
<dbReference type="EMBL" id="CP024704">
    <property type="protein sequence ID" value="ATV69324.1"/>
    <property type="molecule type" value="Genomic_DNA"/>
</dbReference>
<dbReference type="RefSeq" id="WP_100025714.1">
    <property type="nucleotide sequence ID" value="NZ_CP024704.1"/>
</dbReference>